<feature type="transmembrane region" description="Helical" evidence="6">
    <location>
        <begin position="46"/>
        <end position="63"/>
    </location>
</feature>
<dbReference type="PANTHER" id="PTHR33931:SF2">
    <property type="entry name" value="HOLIN-LIKE PROTEIN CIDA"/>
    <property type="match status" value="1"/>
</dbReference>
<keyword evidence="4 6" id="KW-1133">Transmembrane helix</keyword>
<keyword evidence="2" id="KW-1003">Cell membrane</keyword>
<proteinExistence type="predicted"/>
<comment type="subcellular location">
    <subcellularLocation>
        <location evidence="1">Cell membrane</location>
        <topology evidence="1">Multi-pass membrane protein</topology>
    </subcellularLocation>
</comment>
<evidence type="ECO:0000256" key="1">
    <source>
        <dbReference type="ARBA" id="ARBA00004651"/>
    </source>
</evidence>
<evidence type="ECO:0000256" key="5">
    <source>
        <dbReference type="ARBA" id="ARBA00023136"/>
    </source>
</evidence>
<reference evidence="7" key="1">
    <citation type="submission" date="2016-10" db="EMBL/GenBank/DDBJ databases">
        <title>Sequence of Gallionella enrichment culture.</title>
        <authorList>
            <person name="Poehlein A."/>
            <person name="Muehling M."/>
            <person name="Daniel R."/>
        </authorList>
    </citation>
    <scope>NUCLEOTIDE SEQUENCE</scope>
</reference>
<dbReference type="GO" id="GO:0005886">
    <property type="term" value="C:plasma membrane"/>
    <property type="evidence" value="ECO:0007669"/>
    <property type="project" value="UniProtKB-SubCell"/>
</dbReference>
<organism evidence="7">
    <name type="scientific">mine drainage metagenome</name>
    <dbReference type="NCBI Taxonomy" id="410659"/>
    <lineage>
        <taxon>unclassified sequences</taxon>
        <taxon>metagenomes</taxon>
        <taxon>ecological metagenomes</taxon>
    </lineage>
</organism>
<dbReference type="AlphaFoldDB" id="A0A1J5Q8W4"/>
<dbReference type="InterPro" id="IPR005538">
    <property type="entry name" value="LrgA/CidA"/>
</dbReference>
<evidence type="ECO:0000256" key="4">
    <source>
        <dbReference type="ARBA" id="ARBA00022989"/>
    </source>
</evidence>
<keyword evidence="3 6" id="KW-0812">Transmembrane</keyword>
<keyword evidence="5 6" id="KW-0472">Membrane</keyword>
<sequence>MTLRPMLTPTRRRLRSSRVLQLVLVAALWQLGNAVARATGWPIPGGILGMLALLALLASGRVHDGALRKGANWLVGEMLLFFVPAVLAVLDHPELLGWLGVKIALLIVLSTVVVMSTTALVVELGLRLAASPEDAHGTH</sequence>
<gene>
    <name evidence="7" type="primary">cidA_2</name>
    <name evidence="7" type="ORF">GALL_418640</name>
</gene>
<feature type="transmembrane region" description="Helical" evidence="6">
    <location>
        <begin position="96"/>
        <end position="122"/>
    </location>
</feature>
<name>A0A1J5Q8W4_9ZZZZ</name>
<feature type="transmembrane region" description="Helical" evidence="6">
    <location>
        <begin position="70"/>
        <end position="90"/>
    </location>
</feature>
<evidence type="ECO:0000256" key="2">
    <source>
        <dbReference type="ARBA" id="ARBA00022475"/>
    </source>
</evidence>
<evidence type="ECO:0000256" key="6">
    <source>
        <dbReference type="SAM" id="Phobius"/>
    </source>
</evidence>
<dbReference type="PANTHER" id="PTHR33931">
    <property type="entry name" value="HOLIN-LIKE PROTEIN CIDA-RELATED"/>
    <property type="match status" value="1"/>
</dbReference>
<comment type="caution">
    <text evidence="7">The sequence shown here is derived from an EMBL/GenBank/DDBJ whole genome shotgun (WGS) entry which is preliminary data.</text>
</comment>
<protein>
    <submittedName>
        <fullName evidence="7">Holin-like protein CidA</fullName>
    </submittedName>
</protein>
<evidence type="ECO:0000313" key="7">
    <source>
        <dbReference type="EMBL" id="OIQ76455.1"/>
    </source>
</evidence>
<dbReference type="EMBL" id="MLJW01001864">
    <property type="protein sequence ID" value="OIQ76455.1"/>
    <property type="molecule type" value="Genomic_DNA"/>
</dbReference>
<evidence type="ECO:0000256" key="3">
    <source>
        <dbReference type="ARBA" id="ARBA00022692"/>
    </source>
</evidence>
<dbReference type="Pfam" id="PF03788">
    <property type="entry name" value="LrgA"/>
    <property type="match status" value="1"/>
</dbReference>
<accession>A0A1J5Q8W4</accession>